<organism evidence="1 2">
    <name type="scientific">Thermovenabulum gondwanense</name>
    <dbReference type="NCBI Taxonomy" id="520767"/>
    <lineage>
        <taxon>Bacteria</taxon>
        <taxon>Bacillati</taxon>
        <taxon>Bacillota</taxon>
        <taxon>Clostridia</taxon>
        <taxon>Thermosediminibacterales</taxon>
        <taxon>Thermosediminibacteraceae</taxon>
        <taxon>Thermovenabulum</taxon>
    </lineage>
</organism>
<dbReference type="OrthoDB" id="1729795at2"/>
<name>A0A162N101_9FIRM</name>
<dbReference type="EMBL" id="LOHZ01000015">
    <property type="protein sequence ID" value="KYO68652.1"/>
    <property type="molecule type" value="Genomic_DNA"/>
</dbReference>
<dbReference type="RefSeq" id="WP_068747354.1">
    <property type="nucleotide sequence ID" value="NZ_LOHZ01000015.1"/>
</dbReference>
<accession>A0A162N101</accession>
<evidence type="ECO:0008006" key="3">
    <source>
        <dbReference type="Google" id="ProtNLM"/>
    </source>
</evidence>
<gene>
    <name evidence="1" type="ORF">ATZ99_01610</name>
</gene>
<keyword evidence="2" id="KW-1185">Reference proteome</keyword>
<sequence>MALEKDKFLQEIQSIAQLAREQQLSVSQQIQNNLNQSTTYTSDAKRLENLYNLASQLQQIAMQGISNLQANAANYRQIIDSMEKECVEELISQDLQVIQAMQQAISALSQAQSALLQSNSISKMFDHISKCEDTLNQIERENPS</sequence>
<evidence type="ECO:0000313" key="2">
    <source>
        <dbReference type="Proteomes" id="UP000075737"/>
    </source>
</evidence>
<reference evidence="1 2" key="1">
    <citation type="submission" date="2015-12" db="EMBL/GenBank/DDBJ databases">
        <title>Draft genome of Thermovenabulum gondwanense isolated from a red thermophilic microbial mat colonisisng an outflow channel of a bore well.</title>
        <authorList>
            <person name="Patel B.K."/>
        </authorList>
    </citation>
    <scope>NUCLEOTIDE SEQUENCE [LARGE SCALE GENOMIC DNA]</scope>
    <source>
        <strain evidence="1 2">R270</strain>
    </source>
</reference>
<dbReference type="AlphaFoldDB" id="A0A162N101"/>
<comment type="caution">
    <text evidence="1">The sequence shown here is derived from an EMBL/GenBank/DDBJ whole genome shotgun (WGS) entry which is preliminary data.</text>
</comment>
<evidence type="ECO:0000313" key="1">
    <source>
        <dbReference type="EMBL" id="KYO68652.1"/>
    </source>
</evidence>
<proteinExistence type="predicted"/>
<protein>
    <recommendedName>
        <fullName evidence="3">Exonuclease SbcC</fullName>
    </recommendedName>
</protein>
<dbReference type="Proteomes" id="UP000075737">
    <property type="component" value="Unassembled WGS sequence"/>
</dbReference>